<dbReference type="GO" id="GO:0004672">
    <property type="term" value="F:protein kinase activity"/>
    <property type="evidence" value="ECO:0007669"/>
    <property type="project" value="InterPro"/>
</dbReference>
<dbReference type="STRING" id="460384.SAMN05216313_13629"/>
<protein>
    <submittedName>
        <fullName evidence="2">Protein kinase domain-containing protein</fullName>
    </submittedName>
</protein>
<accession>A0A1I0JTY4</accession>
<organism evidence="2 3">
    <name type="scientific">Enterocloster lavalensis</name>
    <dbReference type="NCBI Taxonomy" id="460384"/>
    <lineage>
        <taxon>Bacteria</taxon>
        <taxon>Bacillati</taxon>
        <taxon>Bacillota</taxon>
        <taxon>Clostridia</taxon>
        <taxon>Lachnospirales</taxon>
        <taxon>Lachnospiraceae</taxon>
        <taxon>Enterocloster</taxon>
    </lineage>
</organism>
<evidence type="ECO:0000313" key="3">
    <source>
        <dbReference type="Proteomes" id="UP000198508"/>
    </source>
</evidence>
<feature type="domain" description="Protein kinase" evidence="1">
    <location>
        <begin position="16"/>
        <end position="317"/>
    </location>
</feature>
<reference evidence="3" key="1">
    <citation type="submission" date="2016-10" db="EMBL/GenBank/DDBJ databases">
        <authorList>
            <person name="Varghese N."/>
            <person name="Submissions S."/>
        </authorList>
    </citation>
    <scope>NUCLEOTIDE SEQUENCE [LARGE SCALE GENOMIC DNA]</scope>
    <source>
        <strain evidence="3">NLAE-zl-G277</strain>
    </source>
</reference>
<sequence>MAGAGSTLIGLKGKKYQLQSEKAKGGEGTVFVTGDPSVVVKVYHRPDAWTERKLKCMVRHPLNPYADGVHLLIAWPLDVVYENGTFVGYVMPFVKDTYPIYVLCRNNESHTHDCHEVFPNYNWTNSIAVAYHLAWAVNYIHQHGYIVGDMNSNNIMIHSDGSITILDVDSFDITDPDTGERFECTVGISEFLAPELQGRDLRKAKFTKHTDEFALAVHIFQLLMGNAHPFNVKVVDSVKQSLPENKLEMNIVNGNCPWVKAIDGITTPPGAPYLTMLPAKMQTAFKQVFGYNATNAAAVSSRRISADMWRQLLYMFYQRAVMQGGDLIQCQANPEHFYLKGRGCEFCRAKQRYERFIAQLTAAQAKSKGPGASGNTGNSGNSNQMAAVAQSAAANTGGSPRRPWWMRLFF</sequence>
<dbReference type="SUPFAM" id="SSF56112">
    <property type="entry name" value="Protein kinase-like (PK-like)"/>
    <property type="match status" value="1"/>
</dbReference>
<proteinExistence type="predicted"/>
<evidence type="ECO:0000259" key="1">
    <source>
        <dbReference type="PROSITE" id="PS50011"/>
    </source>
</evidence>
<evidence type="ECO:0000313" key="2">
    <source>
        <dbReference type="EMBL" id="SEU14291.1"/>
    </source>
</evidence>
<dbReference type="EMBL" id="FOIM01000036">
    <property type="protein sequence ID" value="SEU14291.1"/>
    <property type="molecule type" value="Genomic_DNA"/>
</dbReference>
<dbReference type="AlphaFoldDB" id="A0A1I0JTY4"/>
<dbReference type="InterPro" id="IPR000719">
    <property type="entry name" value="Prot_kinase_dom"/>
</dbReference>
<keyword evidence="2" id="KW-0418">Kinase</keyword>
<dbReference type="InterPro" id="IPR011009">
    <property type="entry name" value="Kinase-like_dom_sf"/>
</dbReference>
<dbReference type="Gene3D" id="1.10.510.10">
    <property type="entry name" value="Transferase(Phosphotransferase) domain 1"/>
    <property type="match status" value="1"/>
</dbReference>
<gene>
    <name evidence="2" type="ORF">SAMN05216313_13629</name>
</gene>
<dbReference type="PROSITE" id="PS50011">
    <property type="entry name" value="PROTEIN_KINASE_DOM"/>
    <property type="match status" value="1"/>
</dbReference>
<dbReference type="GeneID" id="93279609"/>
<dbReference type="Pfam" id="PF00069">
    <property type="entry name" value="Pkinase"/>
    <property type="match status" value="1"/>
</dbReference>
<dbReference type="Proteomes" id="UP000198508">
    <property type="component" value="Unassembled WGS sequence"/>
</dbReference>
<keyword evidence="3" id="KW-1185">Reference proteome</keyword>
<name>A0A1I0JTY4_9FIRM</name>
<keyword evidence="2" id="KW-0808">Transferase</keyword>
<dbReference type="RefSeq" id="WP_092370049.1">
    <property type="nucleotide sequence ID" value="NZ_CP176637.1"/>
</dbReference>
<dbReference type="GO" id="GO:0005524">
    <property type="term" value="F:ATP binding"/>
    <property type="evidence" value="ECO:0007669"/>
    <property type="project" value="InterPro"/>
</dbReference>